<dbReference type="KEGG" id="sri:SELR_04450"/>
<dbReference type="eggNOG" id="ENOG50330IM">
    <property type="taxonomic scope" value="Bacteria"/>
</dbReference>
<protein>
    <submittedName>
        <fullName evidence="1">Uncharacterized protein</fullName>
    </submittedName>
</protein>
<accession>I0GN16</accession>
<dbReference type="OrthoDB" id="3174733at2"/>
<name>I0GN16_SELRL</name>
<dbReference type="PATRIC" id="fig|927704.6.peg.456"/>
<sequence>MENTFIRADDVAKELDISKAYAYKVIRRLNAELEAKGFLTIPGRISRDYFFERFYGIRKGGK</sequence>
<gene>
    <name evidence="1" type="ordered locus">SELR_04450</name>
</gene>
<evidence type="ECO:0000313" key="2">
    <source>
        <dbReference type="Proteomes" id="UP000007887"/>
    </source>
</evidence>
<reference evidence="1 2" key="1">
    <citation type="submission" date="2011-10" db="EMBL/GenBank/DDBJ databases">
        <title>Whole genome sequence of Selenomonas ruminantium subsp. lactilytica TAM6421.</title>
        <authorList>
            <person name="Oguchi A."/>
            <person name="Ankai A."/>
            <person name="Kaneko J."/>
            <person name="Yamada-Narita S."/>
            <person name="Fukui S."/>
            <person name="Takahashi M."/>
            <person name="Onodera T."/>
            <person name="Kojima S."/>
            <person name="Fushimi T."/>
            <person name="Abe N."/>
            <person name="Kamio Y."/>
            <person name="Yamazaki S."/>
            <person name="Fujita N."/>
        </authorList>
    </citation>
    <scope>NUCLEOTIDE SEQUENCE [LARGE SCALE GENOMIC DNA]</scope>
    <source>
        <strain evidence="2">NBRC 103574 / TAM6421</strain>
    </source>
</reference>
<dbReference type="EMBL" id="AP012292">
    <property type="protein sequence ID" value="BAL82153.1"/>
    <property type="molecule type" value="Genomic_DNA"/>
</dbReference>
<dbReference type="AlphaFoldDB" id="I0GN16"/>
<organism evidence="1 2">
    <name type="scientific">Selenomonas ruminantium subsp. lactilytica (strain NBRC 103574 / TAM6421)</name>
    <dbReference type="NCBI Taxonomy" id="927704"/>
    <lineage>
        <taxon>Bacteria</taxon>
        <taxon>Bacillati</taxon>
        <taxon>Bacillota</taxon>
        <taxon>Negativicutes</taxon>
        <taxon>Selenomonadales</taxon>
        <taxon>Selenomonadaceae</taxon>
        <taxon>Selenomonas</taxon>
    </lineage>
</organism>
<dbReference type="HOGENOM" id="CLU_173913_3_0_9"/>
<dbReference type="Proteomes" id="UP000007887">
    <property type="component" value="Chromosome"/>
</dbReference>
<evidence type="ECO:0000313" key="1">
    <source>
        <dbReference type="EMBL" id="BAL82153.1"/>
    </source>
</evidence>
<proteinExistence type="predicted"/>